<dbReference type="AlphaFoldDB" id="A0A162UL04"/>
<dbReference type="PANTHER" id="PTHR47098:SF2">
    <property type="entry name" value="PROTEIN MAK32"/>
    <property type="match status" value="1"/>
</dbReference>
<feature type="domain" description="Carbohydrate kinase PfkB" evidence="2">
    <location>
        <begin position="10"/>
        <end position="317"/>
    </location>
</feature>
<evidence type="ECO:0000256" key="1">
    <source>
        <dbReference type="SAM" id="MobiDB-lite"/>
    </source>
</evidence>
<dbReference type="InterPro" id="IPR029056">
    <property type="entry name" value="Ribokinase-like"/>
</dbReference>
<reference evidence="4" key="1">
    <citation type="submission" date="2015-06" db="EMBL/GenBank/DDBJ databases">
        <title>Expansion of signal transduction pathways in fungi by whole-genome duplication.</title>
        <authorList>
            <consortium name="DOE Joint Genome Institute"/>
            <person name="Corrochano L.M."/>
            <person name="Kuo A."/>
            <person name="Marcet-Houben M."/>
            <person name="Polaino S."/>
            <person name="Salamov A."/>
            <person name="Villalobos J.M."/>
            <person name="Alvarez M.I."/>
            <person name="Avalos J."/>
            <person name="Benito E.P."/>
            <person name="Benoit I."/>
            <person name="Burger G."/>
            <person name="Camino L.P."/>
            <person name="Canovas D."/>
            <person name="Cerda-Olmedo E."/>
            <person name="Cheng J.-F."/>
            <person name="Dominguez A."/>
            <person name="Elias M."/>
            <person name="Eslava A.P."/>
            <person name="Glaser F."/>
            <person name="Grimwood J."/>
            <person name="Gutierrez G."/>
            <person name="Heitman J."/>
            <person name="Henrissat B."/>
            <person name="Iturriaga E.A."/>
            <person name="Lang B.F."/>
            <person name="Lavin J.L."/>
            <person name="Lee S."/>
            <person name="Li W."/>
            <person name="Lindquist E."/>
            <person name="Lopez-Garcia S."/>
            <person name="Luque E.M."/>
            <person name="Marcos A.T."/>
            <person name="Martin J."/>
            <person name="McCluskey K."/>
            <person name="Medina H.R."/>
            <person name="Miralles-Duran A."/>
            <person name="Miyazaki A."/>
            <person name="Munoz-Torres E."/>
            <person name="Oguiza J.A."/>
            <person name="Ohm R."/>
            <person name="Olmedo M."/>
            <person name="Orejas M."/>
            <person name="Ortiz-Castellanos L."/>
            <person name="Pisabarro A.G."/>
            <person name="Rodriguez-Romero J."/>
            <person name="Ruiz-Herrera J."/>
            <person name="Ruiz-Vazquez R."/>
            <person name="Sanz C."/>
            <person name="Schackwitz W."/>
            <person name="Schmutz J."/>
            <person name="Shahriari M."/>
            <person name="Shelest E."/>
            <person name="Silva-Franco F."/>
            <person name="Soanes D."/>
            <person name="Syed K."/>
            <person name="Tagua V.G."/>
            <person name="Talbot N.J."/>
            <person name="Thon M."/>
            <person name="De vries R.P."/>
            <person name="Wiebenga A."/>
            <person name="Yadav J.S."/>
            <person name="Braun E.L."/>
            <person name="Baker S."/>
            <person name="Garre V."/>
            <person name="Horwitz B."/>
            <person name="Torres-Martinez S."/>
            <person name="Idnurm A."/>
            <person name="Herrera-Estrella A."/>
            <person name="Gabaldon T."/>
            <person name="Grigoriev I.V."/>
        </authorList>
    </citation>
    <scope>NUCLEOTIDE SEQUENCE [LARGE SCALE GENOMIC DNA]</scope>
    <source>
        <strain evidence="4">NRRL 1555(-)</strain>
    </source>
</reference>
<feature type="region of interest" description="Disordered" evidence="1">
    <location>
        <begin position="326"/>
        <end position="354"/>
    </location>
</feature>
<gene>
    <name evidence="3" type="ORF">PHYBLDRAFT_143038</name>
</gene>
<accession>A0A162UL04</accession>
<dbReference type="OrthoDB" id="497927at2759"/>
<dbReference type="InParanoid" id="A0A162UL04"/>
<dbReference type="VEuPathDB" id="FungiDB:PHYBLDRAFT_143038"/>
<dbReference type="Pfam" id="PF00294">
    <property type="entry name" value="PfkB"/>
    <property type="match status" value="1"/>
</dbReference>
<dbReference type="PANTHER" id="PTHR47098">
    <property type="entry name" value="PROTEIN MAK32"/>
    <property type="match status" value="1"/>
</dbReference>
<dbReference type="SUPFAM" id="SSF53613">
    <property type="entry name" value="Ribokinase-like"/>
    <property type="match status" value="1"/>
</dbReference>
<dbReference type="RefSeq" id="XP_018294093.1">
    <property type="nucleotide sequence ID" value="XM_018430921.1"/>
</dbReference>
<keyword evidence="4" id="KW-1185">Reference proteome</keyword>
<protein>
    <recommendedName>
        <fullName evidence="2">Carbohydrate kinase PfkB domain-containing protein</fullName>
    </recommendedName>
</protein>
<proteinExistence type="predicted"/>
<dbReference type="Proteomes" id="UP000077315">
    <property type="component" value="Unassembled WGS sequence"/>
</dbReference>
<dbReference type="InterPro" id="IPR011611">
    <property type="entry name" value="PfkB_dom"/>
</dbReference>
<dbReference type="Gene3D" id="3.40.1190.20">
    <property type="match status" value="1"/>
</dbReference>
<dbReference type="FunCoup" id="A0A162UL04">
    <property type="interactions" value="2"/>
</dbReference>
<evidence type="ECO:0000313" key="4">
    <source>
        <dbReference type="Proteomes" id="UP000077315"/>
    </source>
</evidence>
<evidence type="ECO:0000313" key="3">
    <source>
        <dbReference type="EMBL" id="OAD76053.1"/>
    </source>
</evidence>
<dbReference type="GeneID" id="28991827"/>
<organism evidence="3 4">
    <name type="scientific">Phycomyces blakesleeanus (strain ATCC 8743b / DSM 1359 / FGSC 10004 / NBRC 33097 / NRRL 1555)</name>
    <dbReference type="NCBI Taxonomy" id="763407"/>
    <lineage>
        <taxon>Eukaryota</taxon>
        <taxon>Fungi</taxon>
        <taxon>Fungi incertae sedis</taxon>
        <taxon>Mucoromycota</taxon>
        <taxon>Mucoromycotina</taxon>
        <taxon>Mucoromycetes</taxon>
        <taxon>Mucorales</taxon>
        <taxon>Phycomycetaceae</taxon>
        <taxon>Phycomyces</taxon>
    </lineage>
</organism>
<name>A0A162UL04_PHYB8</name>
<evidence type="ECO:0000259" key="2">
    <source>
        <dbReference type="Pfam" id="PF00294"/>
    </source>
</evidence>
<sequence>MTTSPIYASIGSLIIDDIIYEDGSKETNVLGGAGVFAVYGMRCWHSPPDSKKIAYAVQRGHDHPANIDKQLDELNLSLVSYTHKDKCTTRGLNTFGANDHRDFEYIHPIIRSTPGDFPLEWIKSIRILHIIASTERALEITDEWRKREESLQKSIPTQFLWEPLPWACLPKDLPGIKNAAQRVAILTPNHEEAAGMLGLDLHEMLKKNDIKSVVEDIAHQLYEAMRCSRKQSELVLVVRASKYGTVSLSDKHPLTWTPAYWDYRNPSDSSHVRDVTGAGNGFCGGYAVGWVDTDGDLVKASLYGTVSASYMVEQVGVPLHRTIGEKEQWNEGPTPQERLSLLEKRAHEYNKTKQ</sequence>
<dbReference type="EMBL" id="KV440976">
    <property type="protein sequence ID" value="OAD76053.1"/>
    <property type="molecule type" value="Genomic_DNA"/>
</dbReference>
<dbReference type="STRING" id="763407.A0A162UL04"/>
<feature type="compositionally biased region" description="Basic and acidic residues" evidence="1">
    <location>
        <begin position="340"/>
        <end position="354"/>
    </location>
</feature>